<keyword evidence="3" id="KW-0812">Transmembrane</keyword>
<keyword evidence="3" id="KW-0472">Membrane</keyword>
<feature type="domain" description="Mab-21-like nucleotidyltransferase" evidence="4">
    <location>
        <begin position="309"/>
        <end position="432"/>
    </location>
</feature>
<protein>
    <recommendedName>
        <fullName evidence="8">Transmembrane protein 102</fullName>
    </recommendedName>
</protein>
<dbReference type="InterPro" id="IPR006696">
    <property type="entry name" value="DUF423"/>
</dbReference>
<dbReference type="InterPro" id="IPR046906">
    <property type="entry name" value="Mab-21_HhH/H2TH-like"/>
</dbReference>
<dbReference type="Proteomes" id="UP000824540">
    <property type="component" value="Unassembled WGS sequence"/>
</dbReference>
<evidence type="ECO:0000256" key="2">
    <source>
        <dbReference type="SAM" id="MobiDB-lite"/>
    </source>
</evidence>
<keyword evidence="7" id="KW-1185">Reference proteome</keyword>
<evidence type="ECO:0000313" key="6">
    <source>
        <dbReference type="EMBL" id="KAG9346612.1"/>
    </source>
</evidence>
<dbReference type="EMBL" id="JAFBMS010000015">
    <property type="protein sequence ID" value="KAG9346612.1"/>
    <property type="molecule type" value="Genomic_DNA"/>
</dbReference>
<dbReference type="Pfam" id="PF04241">
    <property type="entry name" value="DUF423"/>
    <property type="match status" value="1"/>
</dbReference>
<dbReference type="InterPro" id="IPR046903">
    <property type="entry name" value="Mab-21-like_nuc_Trfase"/>
</dbReference>
<feature type="region of interest" description="Disordered" evidence="2">
    <location>
        <begin position="555"/>
        <end position="587"/>
    </location>
</feature>
<comment type="caution">
    <text evidence="6">The sequence shown here is derived from an EMBL/GenBank/DDBJ whole genome shotgun (WGS) entry which is preliminary data.</text>
</comment>
<evidence type="ECO:0000259" key="4">
    <source>
        <dbReference type="Pfam" id="PF03281"/>
    </source>
</evidence>
<gene>
    <name evidence="6" type="ORF">JZ751_006923</name>
</gene>
<proteinExistence type="inferred from homology"/>
<accession>A0A8T2PAF8</accession>
<evidence type="ECO:0000259" key="5">
    <source>
        <dbReference type="Pfam" id="PF20266"/>
    </source>
</evidence>
<dbReference type="Gene3D" id="1.10.1410.40">
    <property type="match status" value="1"/>
</dbReference>
<dbReference type="OrthoDB" id="269173at2759"/>
<sequence length="627" mass="68807">MTATSVVQRLAGVSGALAVAAGAYGAHGFRRSDRDDYLKEMFETANKYHFFHSLALLGAARCRKPILAGSLLTAGMGCFCGALYHQAITGDPSLSKLAPYGGTMLIAGFSLFTMESLMSAVAPRSPAPVKRAAEVDFRSGAVLEQLSSQVLELVQLEQGEFGDQTALEVHTAKDYIFNMLGLVQKVDQRLPVANEYLLLSGGAREGVLDLNPEDLGDYARGADFDLDFTLLVPALKLHDRNQPVTLDMRQSGPCHSWLSLRLCDPATLARWRLCCQEETELGADREEEAKAAEGMAAIPSLQSPNSLDGCYFSPLLVANWFWDVVRKAVDELRKNPQRGTPVPERVERNGPLTTLILTAGSSRVLYDLLPVVSFRGWPAVAQGWLTANHFWDGKITEEEAISGFYLLPCCAPLGGRPDREWRLAFSRSEVQLKKCIPYPMAQAFQAAKAVISRLLSRPRAGLSPYHLRTLLFWACDRLPPAYLSAPDPETPARLLLGLLDDLAHCILGKHCPNYFLPQCNMLEHLSDSAALLVARKLAHLRSDPAEHLRAAVDQARQAGQLKREATGSNGHPPSPGHSPGAGHAQQDDRLAQRLQQLVTENPGKSISVFLNPDDVTRPHFRIDDKFY</sequence>
<keyword evidence="3" id="KW-1133">Transmembrane helix</keyword>
<name>A0A8T2PAF8_9TELE</name>
<feature type="transmembrane region" description="Helical" evidence="3">
    <location>
        <begin position="66"/>
        <end position="85"/>
    </location>
</feature>
<organism evidence="6 7">
    <name type="scientific">Albula glossodonta</name>
    <name type="common">roundjaw bonefish</name>
    <dbReference type="NCBI Taxonomy" id="121402"/>
    <lineage>
        <taxon>Eukaryota</taxon>
        <taxon>Metazoa</taxon>
        <taxon>Chordata</taxon>
        <taxon>Craniata</taxon>
        <taxon>Vertebrata</taxon>
        <taxon>Euteleostomi</taxon>
        <taxon>Actinopterygii</taxon>
        <taxon>Neopterygii</taxon>
        <taxon>Teleostei</taxon>
        <taxon>Albuliformes</taxon>
        <taxon>Albulidae</taxon>
        <taxon>Albula</taxon>
    </lineage>
</organism>
<reference evidence="6" key="1">
    <citation type="thesis" date="2021" institute="BYU ScholarsArchive" country="Provo, UT, USA">
        <title>Applications of and Algorithms for Genome Assembly and Genomic Analyses with an Emphasis on Marine Teleosts.</title>
        <authorList>
            <person name="Pickett B.D."/>
        </authorList>
    </citation>
    <scope>NUCLEOTIDE SEQUENCE</scope>
    <source>
        <strain evidence="6">HI-2016</strain>
    </source>
</reference>
<dbReference type="InterPro" id="IPR024810">
    <property type="entry name" value="MAB21L/cGLR"/>
</dbReference>
<dbReference type="AlphaFoldDB" id="A0A8T2PAF8"/>
<dbReference type="PANTHER" id="PTHR10656">
    <property type="entry name" value="CELL FATE DETERMINING PROTEIN MAB21-RELATED"/>
    <property type="match status" value="1"/>
</dbReference>
<evidence type="ECO:0000313" key="7">
    <source>
        <dbReference type="Proteomes" id="UP000824540"/>
    </source>
</evidence>
<comment type="similarity">
    <text evidence="1">Belongs to the mab-21 family.</text>
</comment>
<dbReference type="PANTHER" id="PTHR10656:SF48">
    <property type="entry name" value="TRANSMEMBRANE PROTEIN 102"/>
    <property type="match status" value="1"/>
</dbReference>
<evidence type="ECO:0000256" key="3">
    <source>
        <dbReference type="SAM" id="Phobius"/>
    </source>
</evidence>
<dbReference type="Pfam" id="PF20266">
    <property type="entry name" value="Mab-21_C"/>
    <property type="match status" value="1"/>
</dbReference>
<evidence type="ECO:0008006" key="8">
    <source>
        <dbReference type="Google" id="ProtNLM"/>
    </source>
</evidence>
<evidence type="ECO:0000256" key="1">
    <source>
        <dbReference type="ARBA" id="ARBA00008307"/>
    </source>
</evidence>
<dbReference type="SMART" id="SM01265">
    <property type="entry name" value="Mab-21"/>
    <property type="match status" value="1"/>
</dbReference>
<feature type="domain" description="Mab-21-like HhH/H2TH-like" evidence="5">
    <location>
        <begin position="460"/>
        <end position="537"/>
    </location>
</feature>
<dbReference type="Pfam" id="PF03281">
    <property type="entry name" value="Mab-21"/>
    <property type="match status" value="1"/>
</dbReference>